<reference evidence="1" key="1">
    <citation type="submission" date="2021-06" db="EMBL/GenBank/DDBJ databases">
        <authorList>
            <person name="Hodson N. C."/>
            <person name="Mongue J. A."/>
            <person name="Jaron S. K."/>
        </authorList>
    </citation>
    <scope>NUCLEOTIDE SEQUENCE</scope>
</reference>
<sequence length="112" mass="12626">HTSASTTAQVFEDAGLVILTNAVVPQKPPVVWWRRNRVTLEDDEDYFYQEGSGVGIHSGMIFDDDSGDQFLSPELSDDISDPDIPEVIIMTPPKLRKHFPETWLWDHVNSTG</sequence>
<dbReference type="Proteomes" id="UP000708208">
    <property type="component" value="Unassembled WGS sequence"/>
</dbReference>
<organism evidence="1 2">
    <name type="scientific">Allacma fusca</name>
    <dbReference type="NCBI Taxonomy" id="39272"/>
    <lineage>
        <taxon>Eukaryota</taxon>
        <taxon>Metazoa</taxon>
        <taxon>Ecdysozoa</taxon>
        <taxon>Arthropoda</taxon>
        <taxon>Hexapoda</taxon>
        <taxon>Collembola</taxon>
        <taxon>Symphypleona</taxon>
        <taxon>Sminthuridae</taxon>
        <taxon>Allacma</taxon>
    </lineage>
</organism>
<comment type="caution">
    <text evidence="1">The sequence shown here is derived from an EMBL/GenBank/DDBJ whole genome shotgun (WGS) entry which is preliminary data.</text>
</comment>
<feature type="non-terminal residue" evidence="1">
    <location>
        <position position="112"/>
    </location>
</feature>
<accession>A0A8J2KNE2</accession>
<evidence type="ECO:0000313" key="2">
    <source>
        <dbReference type="Proteomes" id="UP000708208"/>
    </source>
</evidence>
<keyword evidence="2" id="KW-1185">Reference proteome</keyword>
<proteinExistence type="predicted"/>
<evidence type="ECO:0000313" key="1">
    <source>
        <dbReference type="EMBL" id="CAG7817670.1"/>
    </source>
</evidence>
<gene>
    <name evidence="1" type="ORF">AFUS01_LOCUS28222</name>
</gene>
<protein>
    <submittedName>
        <fullName evidence="1">Uncharacterized protein</fullName>
    </submittedName>
</protein>
<name>A0A8J2KNE2_9HEXA</name>
<dbReference type="EMBL" id="CAJVCH010400400">
    <property type="protein sequence ID" value="CAG7817670.1"/>
    <property type="molecule type" value="Genomic_DNA"/>
</dbReference>
<dbReference type="AlphaFoldDB" id="A0A8J2KNE2"/>
<feature type="non-terminal residue" evidence="1">
    <location>
        <position position="1"/>
    </location>
</feature>